<reference evidence="2" key="1">
    <citation type="submission" date="2022-07" db="EMBL/GenBank/DDBJ databases">
        <title>Complete genome of Vibrio japonicus strain JCM 31412T and phylogenomic assessment of the Nereis clade of the genus Vibrio.</title>
        <authorList>
            <person name="Shlafstein M.D."/>
            <person name="Emsley S.A."/>
            <person name="Ushijima B."/>
            <person name="Videau P."/>
            <person name="Saw J.H."/>
        </authorList>
    </citation>
    <scope>NUCLEOTIDE SEQUENCE</scope>
    <source>
        <strain evidence="2">JCM 31412</strain>
    </source>
</reference>
<keyword evidence="3" id="KW-1185">Reference proteome</keyword>
<accession>A0ABY5LMP3</accession>
<feature type="chain" id="PRO_5047036897" evidence="1">
    <location>
        <begin position="24"/>
        <end position="243"/>
    </location>
</feature>
<feature type="signal peptide" evidence="1">
    <location>
        <begin position="1"/>
        <end position="23"/>
    </location>
</feature>
<dbReference type="Proteomes" id="UP001058602">
    <property type="component" value="Chromosome 2"/>
</dbReference>
<keyword evidence="1" id="KW-0732">Signal</keyword>
<sequence length="243" mass="26948">MLKGKLFLPMVASCVLLATNTHAGLLVDKIQSGDALYSLSSVVQTTFDNDYVDPTKIFGWMGANLFFDGNNEGSYDLNFTYLGSESSIWSRNVLFESNGRRASTILTEADSFNRTETETFTHQDNEALPFGFSRCTIFGCSSTVLNGVNNYDEPSFFFGFYGEDEYHLDFSTAYLFYDDGGARSDADFDDFVVSLTVGEAATPFAVAVPEPETLASLWLGLLGVGFLRYQRAKNRKMECDNSI</sequence>
<proteinExistence type="predicted"/>
<protein>
    <submittedName>
        <fullName evidence="2">PEP-CTERM sorting domain-containing protein</fullName>
    </submittedName>
</protein>
<gene>
    <name evidence="2" type="ORF">NP165_14180</name>
</gene>
<organism evidence="2 3">
    <name type="scientific">Vibrio japonicus</name>
    <dbReference type="NCBI Taxonomy" id="1824638"/>
    <lineage>
        <taxon>Bacteria</taxon>
        <taxon>Pseudomonadati</taxon>
        <taxon>Pseudomonadota</taxon>
        <taxon>Gammaproteobacteria</taxon>
        <taxon>Vibrionales</taxon>
        <taxon>Vibrionaceae</taxon>
        <taxon>Vibrio</taxon>
    </lineage>
</organism>
<dbReference type="EMBL" id="CP102097">
    <property type="protein sequence ID" value="UUM32711.1"/>
    <property type="molecule type" value="Genomic_DNA"/>
</dbReference>
<evidence type="ECO:0000256" key="1">
    <source>
        <dbReference type="SAM" id="SignalP"/>
    </source>
</evidence>
<evidence type="ECO:0000313" key="2">
    <source>
        <dbReference type="EMBL" id="UUM32711.1"/>
    </source>
</evidence>
<evidence type="ECO:0000313" key="3">
    <source>
        <dbReference type="Proteomes" id="UP001058602"/>
    </source>
</evidence>
<dbReference type="RefSeq" id="WP_257086380.1">
    <property type="nucleotide sequence ID" value="NZ_CP102097.1"/>
</dbReference>
<name>A0ABY5LMP3_9VIBR</name>